<evidence type="ECO:0000313" key="1">
    <source>
        <dbReference type="EMBL" id="VCW66022.1"/>
    </source>
</evidence>
<feature type="non-terminal residue" evidence="1">
    <location>
        <position position="69"/>
    </location>
</feature>
<sequence length="69" mass="7949">MLPRPSKVTKEEHFQLHHQMHYSQQITVSLAQGYERTPSSPKPRFKSYAYTQAAYVATSEPTRSLLPSQ</sequence>
<comment type="caution">
    <text evidence="1">The sequence shown here is derived from an EMBL/GenBank/DDBJ whole genome shotgun (WGS) entry which is preliminary data.</text>
</comment>
<accession>A0A9X9LE71</accession>
<dbReference type="AlphaFoldDB" id="A0A9X9LE71"/>
<gene>
    <name evidence="1" type="ORF">BN2614_LOCUS1</name>
</gene>
<proteinExistence type="predicted"/>
<keyword evidence="2" id="KW-1185">Reference proteome</keyword>
<protein>
    <submittedName>
        <fullName evidence="1">Uncharacterized protein</fullName>
    </submittedName>
</protein>
<name>A0A9X9LE71_GULGU</name>
<organism evidence="1 2">
    <name type="scientific">Gulo gulo</name>
    <name type="common">Wolverine</name>
    <name type="synonym">Gluton</name>
    <dbReference type="NCBI Taxonomy" id="48420"/>
    <lineage>
        <taxon>Eukaryota</taxon>
        <taxon>Metazoa</taxon>
        <taxon>Chordata</taxon>
        <taxon>Craniata</taxon>
        <taxon>Vertebrata</taxon>
        <taxon>Euteleostomi</taxon>
        <taxon>Mammalia</taxon>
        <taxon>Eutheria</taxon>
        <taxon>Laurasiatheria</taxon>
        <taxon>Carnivora</taxon>
        <taxon>Caniformia</taxon>
        <taxon>Musteloidea</taxon>
        <taxon>Mustelidae</taxon>
        <taxon>Guloninae</taxon>
        <taxon>Gulo</taxon>
    </lineage>
</organism>
<reference evidence="1 2" key="1">
    <citation type="submission" date="2018-10" db="EMBL/GenBank/DDBJ databases">
        <authorList>
            <person name="Ekblom R."/>
            <person name="Jareborg N."/>
        </authorList>
    </citation>
    <scope>NUCLEOTIDE SEQUENCE [LARGE SCALE GENOMIC DNA]</scope>
    <source>
        <tissue evidence="1">Muscle</tissue>
    </source>
</reference>
<evidence type="ECO:0000313" key="2">
    <source>
        <dbReference type="Proteomes" id="UP000269945"/>
    </source>
</evidence>
<dbReference type="EMBL" id="CYRY02001364">
    <property type="protein sequence ID" value="VCW66022.1"/>
    <property type="molecule type" value="Genomic_DNA"/>
</dbReference>
<dbReference type="Proteomes" id="UP000269945">
    <property type="component" value="Unassembled WGS sequence"/>
</dbReference>